<dbReference type="Pfam" id="PF13676">
    <property type="entry name" value="TIR_2"/>
    <property type="match status" value="1"/>
</dbReference>
<name>X0UDS7_9ZZZZ</name>
<reference evidence="3" key="1">
    <citation type="journal article" date="2014" name="Front. Microbiol.">
        <title>High frequency of phylogenetically diverse reductive dehalogenase-homologous genes in deep subseafloor sedimentary metagenomes.</title>
        <authorList>
            <person name="Kawai M."/>
            <person name="Futagami T."/>
            <person name="Toyoda A."/>
            <person name="Takaki Y."/>
            <person name="Nishi S."/>
            <person name="Hori S."/>
            <person name="Arai W."/>
            <person name="Tsubouchi T."/>
            <person name="Morono Y."/>
            <person name="Uchiyama I."/>
            <person name="Ito T."/>
            <person name="Fujiyama A."/>
            <person name="Inagaki F."/>
            <person name="Takami H."/>
        </authorList>
    </citation>
    <scope>NUCLEOTIDE SEQUENCE</scope>
    <source>
        <strain evidence="3">Expedition CK06-06</strain>
    </source>
</reference>
<dbReference type="AlphaFoldDB" id="X0UDS7"/>
<dbReference type="GO" id="GO:0007165">
    <property type="term" value="P:signal transduction"/>
    <property type="evidence" value="ECO:0007669"/>
    <property type="project" value="InterPro"/>
</dbReference>
<feature type="domain" description="TIR" evidence="2">
    <location>
        <begin position="2"/>
        <end position="60"/>
    </location>
</feature>
<evidence type="ECO:0000313" key="3">
    <source>
        <dbReference type="EMBL" id="GAG03765.1"/>
    </source>
</evidence>
<keyword evidence="1" id="KW-0812">Transmembrane</keyword>
<sequence>KSSSHVLLLLTKKAAESPWVQSEIGIAISMNKIIIPIIESGVKAPLIIQDIEYVTFDSTNPNECVDRISDYLFGIKTSNENLKLFLGIILVFLGILAIVAFLSE</sequence>
<dbReference type="SUPFAM" id="SSF52200">
    <property type="entry name" value="Toll/Interleukin receptor TIR domain"/>
    <property type="match status" value="1"/>
</dbReference>
<organism evidence="3">
    <name type="scientific">marine sediment metagenome</name>
    <dbReference type="NCBI Taxonomy" id="412755"/>
    <lineage>
        <taxon>unclassified sequences</taxon>
        <taxon>metagenomes</taxon>
        <taxon>ecological metagenomes</taxon>
    </lineage>
</organism>
<keyword evidence="1" id="KW-0472">Membrane</keyword>
<comment type="caution">
    <text evidence="3">The sequence shown here is derived from an EMBL/GenBank/DDBJ whole genome shotgun (WGS) entry which is preliminary data.</text>
</comment>
<evidence type="ECO:0000256" key="1">
    <source>
        <dbReference type="SAM" id="Phobius"/>
    </source>
</evidence>
<dbReference type="Gene3D" id="3.40.50.10140">
    <property type="entry name" value="Toll/interleukin-1 receptor homology (TIR) domain"/>
    <property type="match status" value="1"/>
</dbReference>
<feature type="transmembrane region" description="Helical" evidence="1">
    <location>
        <begin position="84"/>
        <end position="103"/>
    </location>
</feature>
<gene>
    <name evidence="3" type="ORF">S01H1_40158</name>
</gene>
<evidence type="ECO:0000259" key="2">
    <source>
        <dbReference type="Pfam" id="PF13676"/>
    </source>
</evidence>
<keyword evidence="1" id="KW-1133">Transmembrane helix</keyword>
<dbReference type="EMBL" id="BARS01025404">
    <property type="protein sequence ID" value="GAG03765.1"/>
    <property type="molecule type" value="Genomic_DNA"/>
</dbReference>
<dbReference type="InterPro" id="IPR000157">
    <property type="entry name" value="TIR_dom"/>
</dbReference>
<feature type="non-terminal residue" evidence="3">
    <location>
        <position position="1"/>
    </location>
</feature>
<dbReference type="InterPro" id="IPR035897">
    <property type="entry name" value="Toll_tir_struct_dom_sf"/>
</dbReference>
<protein>
    <recommendedName>
        <fullName evidence="2">TIR domain-containing protein</fullName>
    </recommendedName>
</protein>
<accession>X0UDS7</accession>
<proteinExistence type="predicted"/>